<reference evidence="7 8" key="1">
    <citation type="submission" date="2016-12" db="EMBL/GenBank/DDBJ databases">
        <authorList>
            <person name="Song W.-J."/>
            <person name="Kurnit D.M."/>
        </authorList>
    </citation>
    <scope>NUCLEOTIDE SEQUENCE [LARGE SCALE GENOMIC DNA]</scope>
    <source>
        <strain evidence="7 8">DSM 19599</strain>
    </source>
</reference>
<feature type="transmembrane region" description="Helical" evidence="6">
    <location>
        <begin position="92"/>
        <end position="112"/>
    </location>
</feature>
<evidence type="ECO:0000313" key="8">
    <source>
        <dbReference type="Proteomes" id="UP000186406"/>
    </source>
</evidence>
<organism evidence="7 8">
    <name type="scientific">Pseudoxanthobacter soli DSM 19599</name>
    <dbReference type="NCBI Taxonomy" id="1123029"/>
    <lineage>
        <taxon>Bacteria</taxon>
        <taxon>Pseudomonadati</taxon>
        <taxon>Pseudomonadota</taxon>
        <taxon>Alphaproteobacteria</taxon>
        <taxon>Hyphomicrobiales</taxon>
        <taxon>Segnochrobactraceae</taxon>
        <taxon>Pseudoxanthobacter</taxon>
    </lineage>
</organism>
<keyword evidence="7" id="KW-0813">Transport</keyword>
<evidence type="ECO:0000256" key="5">
    <source>
        <dbReference type="ARBA" id="ARBA00023136"/>
    </source>
</evidence>
<dbReference type="Proteomes" id="UP000186406">
    <property type="component" value="Unassembled WGS sequence"/>
</dbReference>
<feature type="transmembrane region" description="Helical" evidence="6">
    <location>
        <begin position="6"/>
        <end position="29"/>
    </location>
</feature>
<feature type="transmembrane region" description="Helical" evidence="6">
    <location>
        <begin position="140"/>
        <end position="156"/>
    </location>
</feature>
<evidence type="ECO:0000313" key="7">
    <source>
        <dbReference type="EMBL" id="SHO67497.1"/>
    </source>
</evidence>
<dbReference type="CDD" id="cd06580">
    <property type="entry name" value="TM_PBP1_transp_TpRbsC_like"/>
    <property type="match status" value="1"/>
</dbReference>
<dbReference type="Pfam" id="PF02653">
    <property type="entry name" value="BPD_transp_2"/>
    <property type="match status" value="1"/>
</dbReference>
<accession>A0A1M7ZRK2</accession>
<keyword evidence="5 6" id="KW-0472">Membrane</keyword>
<evidence type="ECO:0000256" key="2">
    <source>
        <dbReference type="ARBA" id="ARBA00022475"/>
    </source>
</evidence>
<protein>
    <submittedName>
        <fullName evidence="7">Simple sugar transport system permease protein</fullName>
    </submittedName>
</protein>
<evidence type="ECO:0000256" key="4">
    <source>
        <dbReference type="ARBA" id="ARBA00022989"/>
    </source>
</evidence>
<sequence>MTDFLIGWFAIIPSYATPLLLASLGLILSERAGVLNLGPEGLMAVGAMAAAVAVLGGLDPWLGIALGVGAAIVLSLVFGIAVVVFRANQTLAGLAIVAIGLGVTGAVGRPYVQQTFGGIGRFGDDAAATGLWRIVAHQDPLVVASLVLVVALRWWLARTRPGLRLRAVGEDPGTADVAGVDVQLTQLGAVIACGALCGLAGAYLSVAASHVWVEGMIAGRGWIAVALVIFARWEPGRALLGALVFGGADALVPRLQAIGADVPTYLMMMLPYLLTLTVLAASSILGHSRFAEPGHLGRAYIRQDKH</sequence>
<name>A0A1M7ZRK2_9HYPH</name>
<dbReference type="PANTHER" id="PTHR43370">
    <property type="entry name" value="SUGAR ABC TRANSPORTER INTEGRAL MEMBRANE PROTEIN-RELATED"/>
    <property type="match status" value="1"/>
</dbReference>
<dbReference type="OrthoDB" id="9792579at2"/>
<feature type="transmembrane region" description="Helical" evidence="6">
    <location>
        <begin position="265"/>
        <end position="285"/>
    </location>
</feature>
<dbReference type="InterPro" id="IPR001851">
    <property type="entry name" value="ABC_transp_permease"/>
</dbReference>
<dbReference type="EMBL" id="FRXO01000014">
    <property type="protein sequence ID" value="SHO67497.1"/>
    <property type="molecule type" value="Genomic_DNA"/>
</dbReference>
<keyword evidence="2" id="KW-1003">Cell membrane</keyword>
<keyword evidence="4 6" id="KW-1133">Transmembrane helix</keyword>
<dbReference type="GO" id="GO:0005886">
    <property type="term" value="C:plasma membrane"/>
    <property type="evidence" value="ECO:0007669"/>
    <property type="project" value="UniProtKB-SubCell"/>
</dbReference>
<feature type="transmembrane region" description="Helical" evidence="6">
    <location>
        <begin position="41"/>
        <end position="58"/>
    </location>
</feature>
<comment type="subcellular location">
    <subcellularLocation>
        <location evidence="1">Cell membrane</location>
        <topology evidence="1">Multi-pass membrane protein</topology>
    </subcellularLocation>
</comment>
<evidence type="ECO:0000256" key="3">
    <source>
        <dbReference type="ARBA" id="ARBA00022692"/>
    </source>
</evidence>
<dbReference type="RefSeq" id="WP_084565047.1">
    <property type="nucleotide sequence ID" value="NZ_FRXO01000014.1"/>
</dbReference>
<proteinExistence type="predicted"/>
<keyword evidence="8" id="KW-1185">Reference proteome</keyword>
<keyword evidence="7" id="KW-0762">Sugar transport</keyword>
<feature type="transmembrane region" description="Helical" evidence="6">
    <location>
        <begin position="212"/>
        <end position="231"/>
    </location>
</feature>
<dbReference type="STRING" id="1123029.SAMN02745172_04178"/>
<feature type="transmembrane region" description="Helical" evidence="6">
    <location>
        <begin position="238"/>
        <end position="259"/>
    </location>
</feature>
<evidence type="ECO:0000256" key="1">
    <source>
        <dbReference type="ARBA" id="ARBA00004651"/>
    </source>
</evidence>
<feature type="transmembrane region" description="Helical" evidence="6">
    <location>
        <begin position="64"/>
        <end position="85"/>
    </location>
</feature>
<dbReference type="AlphaFoldDB" id="A0A1M7ZRK2"/>
<feature type="transmembrane region" description="Helical" evidence="6">
    <location>
        <begin position="187"/>
        <end position="206"/>
    </location>
</feature>
<evidence type="ECO:0000256" key="6">
    <source>
        <dbReference type="SAM" id="Phobius"/>
    </source>
</evidence>
<keyword evidence="3 6" id="KW-0812">Transmembrane</keyword>
<gene>
    <name evidence="7" type="ORF">SAMN02745172_04178</name>
</gene>
<dbReference type="GO" id="GO:0022857">
    <property type="term" value="F:transmembrane transporter activity"/>
    <property type="evidence" value="ECO:0007669"/>
    <property type="project" value="InterPro"/>
</dbReference>
<dbReference type="PANTHER" id="PTHR43370:SF2">
    <property type="entry name" value="ABC TRANSPORTER PERMEASE PROTEIN"/>
    <property type="match status" value="1"/>
</dbReference>